<keyword evidence="1" id="KW-1133">Transmembrane helix</keyword>
<proteinExistence type="predicted"/>
<evidence type="ECO:0000256" key="1">
    <source>
        <dbReference type="SAM" id="Phobius"/>
    </source>
</evidence>
<feature type="transmembrane region" description="Helical" evidence="1">
    <location>
        <begin position="40"/>
        <end position="63"/>
    </location>
</feature>
<gene>
    <name evidence="2" type="ORF">DA075_22755</name>
</gene>
<accession>A0A2R4WPB4</accession>
<keyword evidence="1" id="KW-0472">Membrane</keyword>
<organism evidence="2 3">
    <name type="scientific">Methylobacterium currus</name>
    <dbReference type="NCBI Taxonomy" id="2051553"/>
    <lineage>
        <taxon>Bacteria</taxon>
        <taxon>Pseudomonadati</taxon>
        <taxon>Pseudomonadota</taxon>
        <taxon>Alphaproteobacteria</taxon>
        <taxon>Hyphomicrobiales</taxon>
        <taxon>Methylobacteriaceae</taxon>
        <taxon>Methylobacterium</taxon>
    </lineage>
</organism>
<dbReference type="Proteomes" id="UP000244755">
    <property type="component" value="Chromosome 1"/>
</dbReference>
<dbReference type="AlphaFoldDB" id="A0A2R4WPB4"/>
<dbReference type="OrthoDB" id="7959514at2"/>
<keyword evidence="3" id="KW-1185">Reference proteome</keyword>
<evidence type="ECO:0000313" key="3">
    <source>
        <dbReference type="Proteomes" id="UP000244755"/>
    </source>
</evidence>
<name>A0A2R4WPB4_9HYPH</name>
<dbReference type="RefSeq" id="WP_099955158.1">
    <property type="nucleotide sequence ID" value="NZ_CP028843.1"/>
</dbReference>
<dbReference type="EMBL" id="CP028843">
    <property type="protein sequence ID" value="AWB23369.1"/>
    <property type="molecule type" value="Genomic_DNA"/>
</dbReference>
<keyword evidence="1" id="KW-0812">Transmembrane</keyword>
<reference evidence="2 3" key="1">
    <citation type="submission" date="2018-04" db="EMBL/GenBank/DDBJ databases">
        <title>Methylobacterium sp. PR1016A genome.</title>
        <authorList>
            <person name="Park W."/>
        </authorList>
    </citation>
    <scope>NUCLEOTIDE SEQUENCE [LARGE SCALE GENOMIC DNA]</scope>
    <source>
        <strain evidence="2 3">PR1016A</strain>
    </source>
</reference>
<sequence length="235" mass="24585">MGPALSAAAARLERDVVRSSRIGRPSSVPPVAGQPADRRLILAAALGLAGSLALTGVVAAWLARPPAPAGPVVVSTLTPRPLVLPAAWIVRPGAAEAVSERIDLAIPWSDLTGSALPGLMRVTATRAPETEAPLSPARRYARFLTAEAQPLTDGLMRRRFRAGTPFEGEDLYLAEGEGSRFAARCATGPMPEPDAACLSEIRVGTLALRLRFSADRLASWNAGLAGLERLFGVSP</sequence>
<evidence type="ECO:0000313" key="2">
    <source>
        <dbReference type="EMBL" id="AWB23369.1"/>
    </source>
</evidence>
<protein>
    <submittedName>
        <fullName evidence="2">Uncharacterized protein</fullName>
    </submittedName>
</protein>
<dbReference type="KEGG" id="mee:DA075_22755"/>